<evidence type="ECO:0008006" key="3">
    <source>
        <dbReference type="Google" id="ProtNLM"/>
    </source>
</evidence>
<keyword evidence="2" id="KW-1185">Reference proteome</keyword>
<dbReference type="RefSeq" id="WP_152024321.1">
    <property type="nucleotide sequence ID" value="NZ_DF968181.1"/>
</dbReference>
<reference evidence="1" key="1">
    <citation type="journal article" date="2015" name="Genome Announc.">
        <title>Draft Genome Sequence of Anaerolineae Strain TC1, a Novel Isolate from a Methanogenic Wastewater Treatment System.</title>
        <authorList>
            <person name="Matsuura N."/>
            <person name="Tourlousse D.M."/>
            <person name="Sun L."/>
            <person name="Toyonaga M."/>
            <person name="Kuroda K."/>
            <person name="Ohashi A."/>
            <person name="Cruz R."/>
            <person name="Yamaguchi T."/>
            <person name="Sekiguchi Y."/>
        </authorList>
    </citation>
    <scope>NUCLEOTIDE SEQUENCE [LARGE SCALE GENOMIC DNA]</scope>
    <source>
        <strain evidence="1">TC1</strain>
    </source>
</reference>
<dbReference type="STRING" id="1678840.ATC1_131575"/>
<dbReference type="EMBL" id="DF968181">
    <property type="protein sequence ID" value="GAP41583.1"/>
    <property type="molecule type" value="Genomic_DNA"/>
</dbReference>
<organism evidence="1">
    <name type="scientific">Flexilinea flocculi</name>
    <dbReference type="NCBI Taxonomy" id="1678840"/>
    <lineage>
        <taxon>Bacteria</taxon>
        <taxon>Bacillati</taxon>
        <taxon>Chloroflexota</taxon>
        <taxon>Anaerolineae</taxon>
        <taxon>Anaerolineales</taxon>
        <taxon>Anaerolineaceae</taxon>
        <taxon>Flexilinea</taxon>
    </lineage>
</organism>
<evidence type="ECO:0000313" key="2">
    <source>
        <dbReference type="Proteomes" id="UP000053370"/>
    </source>
</evidence>
<dbReference type="Proteomes" id="UP000053370">
    <property type="component" value="Unassembled WGS sequence"/>
</dbReference>
<gene>
    <name evidence="1" type="ORF">ATC1_131575</name>
</gene>
<protein>
    <recommendedName>
        <fullName evidence="3">3-keto-disaccharide hydrolase domain-containing protein</fullName>
    </recommendedName>
</protein>
<name>A0A0S7BYX2_9CHLR</name>
<dbReference type="Gene3D" id="2.60.120.560">
    <property type="entry name" value="Exo-inulinase, domain 1"/>
    <property type="match status" value="1"/>
</dbReference>
<dbReference type="AlphaFoldDB" id="A0A0S7BYX2"/>
<dbReference type="OrthoDB" id="163819at2"/>
<proteinExistence type="predicted"/>
<sequence>MNHYLAQFRLSFMKKIAYIFFVFILTGCSAARPSTEDMVANAVMQTLSAIPSTATLTQQIKGIPSEAVTLPSPTQMPSIQIANLQNPPEIKIITPTQISFKSVVQDQFTKDAAGFGIAENFDDETIRMEIIGGNLNINPKMKNGWRNWRLRPPEISDGFVEIKFKFNSCFNADQFGIVVRAPDYATGNGYYGSISCDGKVQIQRNASTLASGFVDRNLLKINDFNLLKLIFIGNQLEMYLNGEKAAEAKDDILKKGYCGFFTAPAAQNSMSVSIDDFSIYSTDRLN</sequence>
<evidence type="ECO:0000313" key="1">
    <source>
        <dbReference type="EMBL" id="GAP41583.1"/>
    </source>
</evidence>
<accession>A0A0S7BYX2</accession>